<comment type="caution">
    <text evidence="1">The sequence shown here is derived from an EMBL/GenBank/DDBJ whole genome shotgun (WGS) entry which is preliminary data.</text>
</comment>
<gene>
    <name evidence="1" type="ORF">VEZ01S_33_00620</name>
</gene>
<dbReference type="Proteomes" id="UP000016562">
    <property type="component" value="Unassembled WGS sequence"/>
</dbReference>
<protein>
    <submittedName>
        <fullName evidence="1">Uncharacterized protein</fullName>
    </submittedName>
</protein>
<dbReference type="eggNOG" id="ENOG503494S">
    <property type="taxonomic scope" value="Bacteria"/>
</dbReference>
<dbReference type="RefSeq" id="WP_021714068.1">
    <property type="nucleotide sequence ID" value="NZ_BATM01000033.1"/>
</dbReference>
<sequence>MELNKYQFFIIGESDGKNFTFLEMDIKGFQKNKDELLSQGFFVDGEVILANTAEEAVEKYKQEHQKILSGGIASRHPFLTFFTMLGEKLRQNQ</sequence>
<keyword evidence="2" id="KW-1185">Reference proteome</keyword>
<dbReference type="EMBL" id="BATM01000033">
    <property type="protein sequence ID" value="GAD80360.1"/>
    <property type="molecule type" value="Genomic_DNA"/>
</dbReference>
<evidence type="ECO:0000313" key="1">
    <source>
        <dbReference type="EMBL" id="GAD80360.1"/>
    </source>
</evidence>
<proteinExistence type="predicted"/>
<dbReference type="AlphaFoldDB" id="U3B349"/>
<name>U3B349_9VIBR</name>
<dbReference type="OrthoDB" id="8595084at2"/>
<accession>U3B349</accession>
<organism evidence="1 2">
    <name type="scientific">Vibrio ezurae NBRC 102218</name>
    <dbReference type="NCBI Taxonomy" id="1219080"/>
    <lineage>
        <taxon>Bacteria</taxon>
        <taxon>Pseudomonadati</taxon>
        <taxon>Pseudomonadota</taxon>
        <taxon>Gammaproteobacteria</taxon>
        <taxon>Vibrionales</taxon>
        <taxon>Vibrionaceae</taxon>
        <taxon>Vibrio</taxon>
    </lineage>
</organism>
<reference evidence="1 2" key="1">
    <citation type="submission" date="2013-09" db="EMBL/GenBank/DDBJ databases">
        <title>Whole genome shotgun sequence of Vibrio ezurae NBRC 102218.</title>
        <authorList>
            <person name="Yoshida I."/>
            <person name="Hosoyama A."/>
            <person name="Numata M."/>
            <person name="Hashimoto M."/>
            <person name="Hosoyama Y."/>
            <person name="Tsuchikane K."/>
            <person name="Noguchi M."/>
            <person name="Hirakata S."/>
            <person name="Ichikawa N."/>
            <person name="Ohji S."/>
            <person name="Yamazoe A."/>
            <person name="Fujita N."/>
        </authorList>
    </citation>
    <scope>NUCLEOTIDE SEQUENCE [LARGE SCALE GENOMIC DNA]</scope>
    <source>
        <strain evidence="1 2">NBRC 102218</strain>
    </source>
</reference>
<evidence type="ECO:0000313" key="2">
    <source>
        <dbReference type="Proteomes" id="UP000016562"/>
    </source>
</evidence>